<name>A0A918IN88_9ACTN</name>
<keyword evidence="1" id="KW-0812">Transmembrane</keyword>
<feature type="transmembrane region" description="Helical" evidence="1">
    <location>
        <begin position="67"/>
        <end position="88"/>
    </location>
</feature>
<keyword evidence="1" id="KW-0472">Membrane</keyword>
<dbReference type="EMBL" id="BMVG01000081">
    <property type="protein sequence ID" value="GGW23606.1"/>
    <property type="molecule type" value="Genomic_DNA"/>
</dbReference>
<reference evidence="2" key="2">
    <citation type="submission" date="2020-09" db="EMBL/GenBank/DDBJ databases">
        <authorList>
            <person name="Sun Q."/>
            <person name="Ohkuma M."/>
        </authorList>
    </citation>
    <scope>NUCLEOTIDE SEQUENCE</scope>
    <source>
        <strain evidence="2">JCM 4714</strain>
    </source>
</reference>
<dbReference type="RefSeq" id="WP_189959907.1">
    <property type="nucleotide sequence ID" value="NZ_BMVG01000081.1"/>
</dbReference>
<accession>A0A918IN88</accession>
<evidence type="ECO:0000313" key="3">
    <source>
        <dbReference type="Proteomes" id="UP000655443"/>
    </source>
</evidence>
<protein>
    <submittedName>
        <fullName evidence="2">Uncharacterized protein</fullName>
    </submittedName>
</protein>
<reference evidence="2" key="1">
    <citation type="journal article" date="2014" name="Int. J. Syst. Evol. Microbiol.">
        <title>Complete genome sequence of Corynebacterium casei LMG S-19264T (=DSM 44701T), isolated from a smear-ripened cheese.</title>
        <authorList>
            <consortium name="US DOE Joint Genome Institute (JGI-PGF)"/>
            <person name="Walter F."/>
            <person name="Albersmeier A."/>
            <person name="Kalinowski J."/>
            <person name="Ruckert C."/>
        </authorList>
    </citation>
    <scope>NUCLEOTIDE SEQUENCE</scope>
    <source>
        <strain evidence="2">JCM 4714</strain>
    </source>
</reference>
<feature type="transmembrane region" description="Helical" evidence="1">
    <location>
        <begin position="42"/>
        <end position="61"/>
    </location>
</feature>
<evidence type="ECO:0000256" key="1">
    <source>
        <dbReference type="SAM" id="Phobius"/>
    </source>
</evidence>
<evidence type="ECO:0000313" key="2">
    <source>
        <dbReference type="EMBL" id="GGW23606.1"/>
    </source>
</evidence>
<dbReference type="Proteomes" id="UP000655443">
    <property type="component" value="Unassembled WGS sequence"/>
</dbReference>
<feature type="transmembrane region" description="Helical" evidence="1">
    <location>
        <begin position="6"/>
        <end position="30"/>
    </location>
</feature>
<organism evidence="2 3">
    <name type="scientific">Streptomyces alanosinicus</name>
    <dbReference type="NCBI Taxonomy" id="68171"/>
    <lineage>
        <taxon>Bacteria</taxon>
        <taxon>Bacillati</taxon>
        <taxon>Actinomycetota</taxon>
        <taxon>Actinomycetes</taxon>
        <taxon>Kitasatosporales</taxon>
        <taxon>Streptomycetaceae</taxon>
        <taxon>Streptomyces</taxon>
    </lineage>
</organism>
<keyword evidence="1" id="KW-1133">Transmembrane helix</keyword>
<comment type="caution">
    <text evidence="2">The sequence shown here is derived from an EMBL/GenBank/DDBJ whole genome shotgun (WGS) entry which is preliminary data.</text>
</comment>
<dbReference type="AlphaFoldDB" id="A0A918IN88"/>
<gene>
    <name evidence="2" type="ORF">GCM10010339_93460</name>
</gene>
<proteinExistence type="predicted"/>
<sequence>MNMYLMVGAPVVLGLLAVVGIASVTTGWVVPWARARVLRPKLSGYGALLSAAGWAVFIYLGPLGQGYGVLAWSGWLAAMAGLGLQVLAQRPGRGVRGATAPAS</sequence>
<keyword evidence="3" id="KW-1185">Reference proteome</keyword>